<protein>
    <submittedName>
        <fullName evidence="7">Centromere protein N</fullName>
    </submittedName>
</protein>
<evidence type="ECO:0000256" key="6">
    <source>
        <dbReference type="ARBA" id="ARBA00023328"/>
    </source>
</evidence>
<dbReference type="GO" id="GO:0005654">
    <property type="term" value="C:nucleoplasm"/>
    <property type="evidence" value="ECO:0007669"/>
    <property type="project" value="TreeGrafter"/>
</dbReference>
<keyword evidence="5" id="KW-0539">Nucleus</keyword>
<gene>
    <name evidence="7" type="ORF">HOLleu_11931</name>
</gene>
<sequence length="377" mass="43050">MTANNLKSLQKILKSLSRDDLPYIFETWECLSNADIPTLVDELNVNLHRPRLRPNVNDGLRDISNLTSITLIEEGATKKKIVELICEACKIHGIHKKDLADLDLLSTQLHPERKRWIVYEIITNEDSNTEIKDPEVLCEKFGAQLSLLISHDLCMRMHNRAIWFRVGLKSRSKTGQGNAVFIVFHPHSPYFITTPIRQKAKEVIFQALIDMLQADDIQECPLSDKDLGSLQEMTLMKNAQGSFSKYRFNQVHTNPLVKTRGKKRKGSILDDLNIHIENENGKDDHRRQELTTDVFGSNPQPKLLKLEYKMRTQLRGRELAPSEEPFRCVVKFEGTNVIEGIKKLSQTGLASLPLPGHLANVHSMAKNRFLLTDKKES</sequence>
<comment type="caution">
    <text evidence="7">The sequence shown here is derived from an EMBL/GenBank/DDBJ whole genome shotgun (WGS) entry which is preliminary data.</text>
</comment>
<evidence type="ECO:0000256" key="1">
    <source>
        <dbReference type="ARBA" id="ARBA00004123"/>
    </source>
</evidence>
<dbReference type="Pfam" id="PF05238">
    <property type="entry name" value="CENP-N"/>
    <property type="match status" value="1"/>
</dbReference>
<dbReference type="InterPro" id="IPR052011">
    <property type="entry name" value="CENP-NAC/CAD_complex"/>
</dbReference>
<dbReference type="Proteomes" id="UP001152320">
    <property type="component" value="Chromosome 5"/>
</dbReference>
<dbReference type="EMBL" id="JAIZAY010000005">
    <property type="protein sequence ID" value="KAJ8041189.1"/>
    <property type="molecule type" value="Genomic_DNA"/>
</dbReference>
<dbReference type="AlphaFoldDB" id="A0A9Q1HCM6"/>
<reference evidence="7" key="1">
    <citation type="submission" date="2021-10" db="EMBL/GenBank/DDBJ databases">
        <title>Tropical sea cucumber genome reveals ecological adaptation and Cuvierian tubules defense mechanism.</title>
        <authorList>
            <person name="Chen T."/>
        </authorList>
    </citation>
    <scope>NUCLEOTIDE SEQUENCE</scope>
    <source>
        <strain evidence="7">Nanhai2018</strain>
        <tissue evidence="7">Muscle</tissue>
    </source>
</reference>
<dbReference type="GO" id="GO:0007059">
    <property type="term" value="P:chromosome segregation"/>
    <property type="evidence" value="ECO:0007669"/>
    <property type="project" value="InterPro"/>
</dbReference>
<dbReference type="PANTHER" id="PTHR46790">
    <property type="entry name" value="CENTROMERE PROTEIN N"/>
    <property type="match status" value="1"/>
</dbReference>
<accession>A0A9Q1HCM6</accession>
<keyword evidence="8" id="KW-1185">Reference proteome</keyword>
<comment type="subcellular location">
    <subcellularLocation>
        <location evidence="2">Chromosome</location>
        <location evidence="2">Centromere</location>
    </subcellularLocation>
    <subcellularLocation>
        <location evidence="1">Nucleus</location>
    </subcellularLocation>
</comment>
<proteinExistence type="inferred from homology"/>
<dbReference type="GO" id="GO:0034080">
    <property type="term" value="P:CENP-A containing chromatin assembly"/>
    <property type="evidence" value="ECO:0007669"/>
    <property type="project" value="InterPro"/>
</dbReference>
<evidence type="ECO:0000256" key="2">
    <source>
        <dbReference type="ARBA" id="ARBA00004584"/>
    </source>
</evidence>
<evidence type="ECO:0000256" key="4">
    <source>
        <dbReference type="ARBA" id="ARBA00022454"/>
    </source>
</evidence>
<dbReference type="OrthoDB" id="6585699at2759"/>
<keyword evidence="4" id="KW-0158">Chromosome</keyword>
<dbReference type="PANTHER" id="PTHR46790:SF1">
    <property type="entry name" value="CENTROMERE PROTEIN N"/>
    <property type="match status" value="1"/>
</dbReference>
<dbReference type="InterPro" id="IPR007902">
    <property type="entry name" value="Chl4/mis15/CENP-N"/>
</dbReference>
<evidence type="ECO:0000313" key="7">
    <source>
        <dbReference type="EMBL" id="KAJ8041189.1"/>
    </source>
</evidence>
<evidence type="ECO:0000256" key="5">
    <source>
        <dbReference type="ARBA" id="ARBA00023242"/>
    </source>
</evidence>
<dbReference type="GO" id="GO:0000775">
    <property type="term" value="C:chromosome, centromeric region"/>
    <property type="evidence" value="ECO:0007669"/>
    <property type="project" value="UniProtKB-SubCell"/>
</dbReference>
<name>A0A9Q1HCM6_HOLLE</name>
<evidence type="ECO:0000313" key="8">
    <source>
        <dbReference type="Proteomes" id="UP001152320"/>
    </source>
</evidence>
<comment type="similarity">
    <text evidence="3">Belongs to the CENP-N/CHL4 family.</text>
</comment>
<evidence type="ECO:0000256" key="3">
    <source>
        <dbReference type="ARBA" id="ARBA00005566"/>
    </source>
</evidence>
<organism evidence="7 8">
    <name type="scientific">Holothuria leucospilota</name>
    <name type="common">Black long sea cucumber</name>
    <name type="synonym">Mertensiothuria leucospilota</name>
    <dbReference type="NCBI Taxonomy" id="206669"/>
    <lineage>
        <taxon>Eukaryota</taxon>
        <taxon>Metazoa</taxon>
        <taxon>Echinodermata</taxon>
        <taxon>Eleutherozoa</taxon>
        <taxon>Echinozoa</taxon>
        <taxon>Holothuroidea</taxon>
        <taxon>Aspidochirotacea</taxon>
        <taxon>Aspidochirotida</taxon>
        <taxon>Holothuriidae</taxon>
        <taxon>Holothuria</taxon>
    </lineage>
</organism>
<keyword evidence="6" id="KW-0137">Centromere</keyword>